<keyword evidence="4" id="KW-1185">Reference proteome</keyword>
<feature type="coiled-coil region" evidence="1">
    <location>
        <begin position="79"/>
        <end position="106"/>
    </location>
</feature>
<feature type="transmembrane region" description="Helical" evidence="2">
    <location>
        <begin position="152"/>
        <end position="170"/>
    </location>
</feature>
<keyword evidence="1" id="KW-0175">Coiled coil</keyword>
<keyword evidence="2" id="KW-0472">Membrane</keyword>
<proteinExistence type="predicted"/>
<keyword evidence="2" id="KW-1133">Transmembrane helix</keyword>
<reference evidence="3" key="1">
    <citation type="submission" date="2022-10" db="EMBL/GenBank/DDBJ databases">
        <title>Novel sulphate-reducing endosymbionts in the free-living metamonad Anaeramoeba.</title>
        <authorList>
            <person name="Jerlstrom-Hultqvist J."/>
            <person name="Cepicka I."/>
            <person name="Gallot-Lavallee L."/>
            <person name="Salas-Leiva D."/>
            <person name="Curtis B.A."/>
            <person name="Zahonova K."/>
            <person name="Pipaliya S."/>
            <person name="Dacks J."/>
            <person name="Roger A.J."/>
        </authorList>
    </citation>
    <scope>NUCLEOTIDE SEQUENCE</scope>
    <source>
        <strain evidence="3">BMAN</strain>
    </source>
</reference>
<dbReference type="EMBL" id="JAPDFW010000091">
    <property type="protein sequence ID" value="KAJ5071119.1"/>
    <property type="molecule type" value="Genomic_DNA"/>
</dbReference>
<organism evidence="3 4">
    <name type="scientific">Anaeramoeba ignava</name>
    <name type="common">Anaerobic marine amoeba</name>
    <dbReference type="NCBI Taxonomy" id="1746090"/>
    <lineage>
        <taxon>Eukaryota</taxon>
        <taxon>Metamonada</taxon>
        <taxon>Anaeramoebidae</taxon>
        <taxon>Anaeramoeba</taxon>
    </lineage>
</organism>
<keyword evidence="2" id="KW-0812">Transmembrane</keyword>
<gene>
    <name evidence="3" type="ORF">M0811_10603</name>
</gene>
<accession>A0A9Q0LEX0</accession>
<protein>
    <submittedName>
        <fullName evidence="3">Uncharacterized protein</fullName>
    </submittedName>
</protein>
<evidence type="ECO:0000313" key="3">
    <source>
        <dbReference type="EMBL" id="KAJ5071119.1"/>
    </source>
</evidence>
<dbReference type="Proteomes" id="UP001149090">
    <property type="component" value="Unassembled WGS sequence"/>
</dbReference>
<dbReference type="AlphaFoldDB" id="A0A9Q0LEX0"/>
<evidence type="ECO:0000256" key="1">
    <source>
        <dbReference type="SAM" id="Coils"/>
    </source>
</evidence>
<evidence type="ECO:0000313" key="4">
    <source>
        <dbReference type="Proteomes" id="UP001149090"/>
    </source>
</evidence>
<name>A0A9Q0LEX0_ANAIG</name>
<comment type="caution">
    <text evidence="3">The sequence shown here is derived from an EMBL/GenBank/DDBJ whole genome shotgun (WGS) entry which is preliminary data.</text>
</comment>
<evidence type="ECO:0000256" key="2">
    <source>
        <dbReference type="SAM" id="Phobius"/>
    </source>
</evidence>
<sequence length="171" mass="20851">MSTELFSKFSSFSSSFQEYRTEINSILIKIQNFTDTFNKKNPKNIHLITNKNPEINEFMKLLQDLKEIVEKYQKFVTTLDFLRETEKNQQKQIQSKQIQISQLENHFLKKKQNDDSFLKFFEFETLGVDYDYFQSKQEFIYHEKFCKLSNRFFIFVIIFVIMFFLIIFLMN</sequence>